<sequence>MVNGLTIVEINQIKVTLENQEEAKNKLMELINFCLDDYKVTGNEGMLIASKKLHETIEILGGKKHE</sequence>
<reference evidence="1" key="1">
    <citation type="submission" date="2019-08" db="EMBL/GenBank/DDBJ databases">
        <authorList>
            <person name="Kucharzyk K."/>
            <person name="Murdoch R.W."/>
            <person name="Higgins S."/>
            <person name="Loffler F."/>
        </authorList>
    </citation>
    <scope>NUCLEOTIDE SEQUENCE</scope>
</reference>
<dbReference type="AlphaFoldDB" id="A0A645CL69"/>
<organism evidence="1">
    <name type="scientific">bioreactor metagenome</name>
    <dbReference type="NCBI Taxonomy" id="1076179"/>
    <lineage>
        <taxon>unclassified sequences</taxon>
        <taxon>metagenomes</taxon>
        <taxon>ecological metagenomes</taxon>
    </lineage>
</organism>
<comment type="caution">
    <text evidence="1">The sequence shown here is derived from an EMBL/GenBank/DDBJ whole genome shotgun (WGS) entry which is preliminary data.</text>
</comment>
<name>A0A645CL69_9ZZZZ</name>
<accession>A0A645CL69</accession>
<evidence type="ECO:0000313" key="1">
    <source>
        <dbReference type="EMBL" id="MPM77502.1"/>
    </source>
</evidence>
<proteinExistence type="predicted"/>
<gene>
    <name evidence="1" type="ORF">SDC9_124508</name>
</gene>
<protein>
    <submittedName>
        <fullName evidence="1">Uncharacterized protein</fullName>
    </submittedName>
</protein>
<dbReference type="EMBL" id="VSSQ01027983">
    <property type="protein sequence ID" value="MPM77502.1"/>
    <property type="molecule type" value="Genomic_DNA"/>
</dbReference>